<comment type="caution">
    <text evidence="11">The sequence shown here is derived from an EMBL/GenBank/DDBJ whole genome shotgun (WGS) entry which is preliminary data.</text>
</comment>
<dbReference type="InterPro" id="IPR037185">
    <property type="entry name" value="EmrE-like"/>
</dbReference>
<keyword evidence="2" id="KW-0813">Transport</keyword>
<feature type="transmembrane region" description="Helical" evidence="10">
    <location>
        <begin position="58"/>
        <end position="78"/>
    </location>
</feature>
<dbReference type="Proteomes" id="UP000245133">
    <property type="component" value="Unassembled WGS sequence"/>
</dbReference>
<evidence type="ECO:0000313" key="12">
    <source>
        <dbReference type="Proteomes" id="UP000245133"/>
    </source>
</evidence>
<organism evidence="11 12">
    <name type="scientific">Leptospira ryugenii</name>
    <dbReference type="NCBI Taxonomy" id="1917863"/>
    <lineage>
        <taxon>Bacteria</taxon>
        <taxon>Pseudomonadati</taxon>
        <taxon>Spirochaetota</taxon>
        <taxon>Spirochaetia</taxon>
        <taxon>Leptospirales</taxon>
        <taxon>Leptospiraceae</taxon>
        <taxon>Leptospira</taxon>
    </lineage>
</organism>
<comment type="similarity">
    <text evidence="7">Belongs to the drug/metabolite transporter (DMT) superfamily. Small multidrug resistance (SMR) (TC 2.A.7.1) family. Gdx/SugE subfamily.</text>
</comment>
<evidence type="ECO:0000256" key="10">
    <source>
        <dbReference type="SAM" id="Phobius"/>
    </source>
</evidence>
<feature type="transmembrane region" description="Helical" evidence="10">
    <location>
        <begin position="27"/>
        <end position="46"/>
    </location>
</feature>
<dbReference type="InterPro" id="IPR000390">
    <property type="entry name" value="Small_drug/metabolite_transptr"/>
</dbReference>
<evidence type="ECO:0000256" key="2">
    <source>
        <dbReference type="ARBA" id="ARBA00022448"/>
    </source>
</evidence>
<evidence type="ECO:0000256" key="3">
    <source>
        <dbReference type="ARBA" id="ARBA00022475"/>
    </source>
</evidence>
<keyword evidence="4 9" id="KW-0812">Transmembrane</keyword>
<keyword evidence="3" id="KW-1003">Cell membrane</keyword>
<evidence type="ECO:0000313" key="11">
    <source>
        <dbReference type="EMBL" id="GBF51213.1"/>
    </source>
</evidence>
<dbReference type="GO" id="GO:1990961">
    <property type="term" value="P:xenobiotic detoxification by transmembrane export across the plasma membrane"/>
    <property type="evidence" value="ECO:0007669"/>
    <property type="project" value="UniProtKB-ARBA"/>
</dbReference>
<proteinExistence type="inferred from homology"/>
<dbReference type="EMBL" id="BFBB01000008">
    <property type="protein sequence ID" value="GBF51213.1"/>
    <property type="molecule type" value="Genomic_DNA"/>
</dbReference>
<reference evidence="11 12" key="1">
    <citation type="submission" date="2018-02" db="EMBL/GenBank/DDBJ databases">
        <title>Novel Leptospira species isolated from soil and water in Japan.</title>
        <authorList>
            <person name="Nakao R."/>
            <person name="Masuzawa T."/>
        </authorList>
    </citation>
    <scope>NUCLEOTIDE SEQUENCE [LARGE SCALE GENOMIC DNA]</scope>
    <source>
        <strain evidence="11 12">YH101</strain>
    </source>
</reference>
<dbReference type="AlphaFoldDB" id="A0A2P2E2S7"/>
<feature type="transmembrane region" description="Helical" evidence="10">
    <location>
        <begin position="84"/>
        <end position="103"/>
    </location>
</feature>
<dbReference type="GO" id="GO:0022857">
    <property type="term" value="F:transmembrane transporter activity"/>
    <property type="evidence" value="ECO:0007669"/>
    <property type="project" value="InterPro"/>
</dbReference>
<dbReference type="FunFam" id="1.10.3730.20:FF:000001">
    <property type="entry name" value="Quaternary ammonium compound resistance transporter SugE"/>
    <property type="match status" value="1"/>
</dbReference>
<keyword evidence="5 10" id="KW-1133">Transmembrane helix</keyword>
<keyword evidence="6 10" id="KW-0472">Membrane</keyword>
<evidence type="ECO:0000256" key="1">
    <source>
        <dbReference type="ARBA" id="ARBA00004651"/>
    </source>
</evidence>
<dbReference type="RefSeq" id="WP_108977576.1">
    <property type="nucleotide sequence ID" value="NZ_BFBB01000008.1"/>
</dbReference>
<dbReference type="OrthoDB" id="21828at2"/>
<keyword evidence="12" id="KW-1185">Reference proteome</keyword>
<dbReference type="GO" id="GO:0005886">
    <property type="term" value="C:plasma membrane"/>
    <property type="evidence" value="ECO:0007669"/>
    <property type="project" value="UniProtKB-SubCell"/>
</dbReference>
<gene>
    <name evidence="11" type="primary">sugE</name>
    <name evidence="11" type="ORF">LPTSP4_27450</name>
</gene>
<evidence type="ECO:0000256" key="7">
    <source>
        <dbReference type="ARBA" id="ARBA00038151"/>
    </source>
</evidence>
<sequence length="104" mass="11534">MSWIYLMLAGIFEIGFATTLKLSNNFTKLWPSIIFIISITLSFYFLEKSIEKIPIGTAYAIWTGIGAVGTVFIGILFFKEPASVMRIFFLVTLVGSVIGLKLTA</sequence>
<protein>
    <recommendedName>
        <fullName evidence="8">Guanidinium exporter</fullName>
    </recommendedName>
</protein>
<evidence type="ECO:0000256" key="9">
    <source>
        <dbReference type="RuleBase" id="RU003942"/>
    </source>
</evidence>
<dbReference type="Pfam" id="PF00893">
    <property type="entry name" value="Multi_Drug_Res"/>
    <property type="match status" value="1"/>
</dbReference>
<name>A0A2P2E2S7_9LEPT</name>
<dbReference type="PANTHER" id="PTHR30561">
    <property type="entry name" value="SMR FAMILY PROTON-DEPENDENT DRUG EFFLUX TRANSPORTER SUGE"/>
    <property type="match status" value="1"/>
</dbReference>
<dbReference type="SUPFAM" id="SSF103481">
    <property type="entry name" value="Multidrug resistance efflux transporter EmrE"/>
    <property type="match status" value="1"/>
</dbReference>
<evidence type="ECO:0000256" key="6">
    <source>
        <dbReference type="ARBA" id="ARBA00023136"/>
    </source>
</evidence>
<evidence type="ECO:0000256" key="5">
    <source>
        <dbReference type="ARBA" id="ARBA00022989"/>
    </source>
</evidence>
<accession>A0A2P2E2S7</accession>
<dbReference type="InterPro" id="IPR045324">
    <property type="entry name" value="Small_multidrug_res"/>
</dbReference>
<comment type="subcellular location">
    <subcellularLocation>
        <location evidence="1 9">Cell membrane</location>
        <topology evidence="1 9">Multi-pass membrane protein</topology>
    </subcellularLocation>
</comment>
<dbReference type="PANTHER" id="PTHR30561:SF0">
    <property type="entry name" value="GUANIDINIUM EXPORTER"/>
    <property type="match status" value="1"/>
</dbReference>
<evidence type="ECO:0000256" key="8">
    <source>
        <dbReference type="ARBA" id="ARBA00039168"/>
    </source>
</evidence>
<evidence type="ECO:0000256" key="4">
    <source>
        <dbReference type="ARBA" id="ARBA00022692"/>
    </source>
</evidence>
<dbReference type="Gene3D" id="1.10.3730.20">
    <property type="match status" value="1"/>
</dbReference>